<dbReference type="CDD" id="cd02042">
    <property type="entry name" value="ParAB_family"/>
    <property type="match status" value="1"/>
</dbReference>
<dbReference type="InterPro" id="IPR009744">
    <property type="entry name" value="VirC1"/>
</dbReference>
<reference evidence="1 2" key="1">
    <citation type="submission" date="2019-11" db="EMBL/GenBank/DDBJ databases">
        <authorList>
            <person name="Lang L."/>
        </authorList>
    </citation>
    <scope>NUCLEOTIDE SEQUENCE [LARGE SCALE GENOMIC DNA]</scope>
    <source>
        <strain evidence="1 2">YIM 132242</strain>
    </source>
</reference>
<evidence type="ECO:0000313" key="1">
    <source>
        <dbReference type="EMBL" id="MTE01688.1"/>
    </source>
</evidence>
<dbReference type="Pfam" id="PF07015">
    <property type="entry name" value="VirC1"/>
    <property type="match status" value="1"/>
</dbReference>
<proteinExistence type="predicted"/>
<accession>A0A6L6HWI9</accession>
<evidence type="ECO:0000313" key="2">
    <source>
        <dbReference type="Proteomes" id="UP000481417"/>
    </source>
</evidence>
<organism evidence="1 2">
    <name type="scientific">Paracoccus lichenicola</name>
    <dbReference type="NCBI Taxonomy" id="2665644"/>
    <lineage>
        <taxon>Bacteria</taxon>
        <taxon>Pseudomonadati</taxon>
        <taxon>Pseudomonadota</taxon>
        <taxon>Alphaproteobacteria</taxon>
        <taxon>Rhodobacterales</taxon>
        <taxon>Paracoccaceae</taxon>
        <taxon>Paracoccus</taxon>
    </lineage>
</organism>
<gene>
    <name evidence="1" type="ORF">GIY56_15470</name>
</gene>
<name>A0A6L6HWI9_9RHOB</name>
<comment type="caution">
    <text evidence="1">The sequence shown here is derived from an EMBL/GenBank/DDBJ whole genome shotgun (WGS) entry which is preliminary data.</text>
</comment>
<dbReference type="PANTHER" id="PTHR13696:SF99">
    <property type="entry name" value="COBYRINIC ACID AC-DIAMIDE SYNTHASE"/>
    <property type="match status" value="1"/>
</dbReference>
<dbReference type="Proteomes" id="UP000481417">
    <property type="component" value="Unassembled WGS sequence"/>
</dbReference>
<dbReference type="RefSeq" id="WP_154765768.1">
    <property type="nucleotide sequence ID" value="NZ_WMBT01000013.1"/>
</dbReference>
<sequence length="242" mass="26498">MSKGIRVIAVINRKGGCGKSTLVRGLASAAIVRGERVTIFDTDSSKGCYGWMLAAKQLGNWNDRADVIHTFDPDEITATIEAINAQPPHDHLVLIDTYGGASEALDDVVLQSDLVVAPIRPGRNDFTETMETLIWHERLKGRVKNPDGVPDYRVVINGVSAEPSAIERDTIQEILASMPVIEEPIMERKAYKQVDGEGLLGAIRDNTRKGIVQNHLTNALDEMDAVLELLDEVMVSDVEAVE</sequence>
<dbReference type="Gene3D" id="3.40.50.300">
    <property type="entry name" value="P-loop containing nucleotide triphosphate hydrolases"/>
    <property type="match status" value="1"/>
</dbReference>
<protein>
    <submittedName>
        <fullName evidence="1">AAA family ATPase</fullName>
    </submittedName>
</protein>
<dbReference type="InterPro" id="IPR027417">
    <property type="entry name" value="P-loop_NTPase"/>
</dbReference>
<dbReference type="AlphaFoldDB" id="A0A6L6HWI9"/>
<dbReference type="SUPFAM" id="SSF52540">
    <property type="entry name" value="P-loop containing nucleoside triphosphate hydrolases"/>
    <property type="match status" value="1"/>
</dbReference>
<dbReference type="PANTHER" id="PTHR13696">
    <property type="entry name" value="P-LOOP CONTAINING NUCLEOSIDE TRIPHOSPHATE HYDROLASE"/>
    <property type="match status" value="1"/>
</dbReference>
<dbReference type="InterPro" id="IPR050678">
    <property type="entry name" value="DNA_Partitioning_ATPase"/>
</dbReference>
<keyword evidence="2" id="KW-1185">Reference proteome</keyword>
<dbReference type="EMBL" id="WMBT01000013">
    <property type="protein sequence ID" value="MTE01688.1"/>
    <property type="molecule type" value="Genomic_DNA"/>
</dbReference>